<name>A0A7W9GKE4_9ACTN</name>
<dbReference type="GO" id="GO:0055085">
    <property type="term" value="P:transmembrane transport"/>
    <property type="evidence" value="ECO:0007669"/>
    <property type="project" value="InterPro"/>
</dbReference>
<evidence type="ECO:0000256" key="3">
    <source>
        <dbReference type="ARBA" id="ARBA00022475"/>
    </source>
</evidence>
<evidence type="ECO:0000259" key="9">
    <source>
        <dbReference type="PROSITE" id="PS50928"/>
    </source>
</evidence>
<evidence type="ECO:0000256" key="6">
    <source>
        <dbReference type="ARBA" id="ARBA00023136"/>
    </source>
</evidence>
<evidence type="ECO:0000256" key="7">
    <source>
        <dbReference type="RuleBase" id="RU363032"/>
    </source>
</evidence>
<comment type="similarity">
    <text evidence="7">Belongs to the binding-protein-dependent transport system permease family.</text>
</comment>
<dbReference type="PANTHER" id="PTHR43227">
    <property type="entry name" value="BLL4140 PROTEIN"/>
    <property type="match status" value="1"/>
</dbReference>
<dbReference type="InterPro" id="IPR000515">
    <property type="entry name" value="MetI-like"/>
</dbReference>
<reference evidence="10 11" key="1">
    <citation type="submission" date="2020-08" db="EMBL/GenBank/DDBJ databases">
        <title>Sequencing the genomes of 1000 actinobacteria strains.</title>
        <authorList>
            <person name="Klenk H.-P."/>
        </authorList>
    </citation>
    <scope>NUCLEOTIDE SEQUENCE [LARGE SCALE GENOMIC DNA]</scope>
    <source>
        <strain evidence="10 11">DSM 102122</strain>
    </source>
</reference>
<dbReference type="Pfam" id="PF00528">
    <property type="entry name" value="BPD_transp_1"/>
    <property type="match status" value="1"/>
</dbReference>
<comment type="subcellular location">
    <subcellularLocation>
        <location evidence="1 7">Cell membrane</location>
        <topology evidence="1 7">Multi-pass membrane protein</topology>
    </subcellularLocation>
</comment>
<feature type="transmembrane region" description="Helical" evidence="7">
    <location>
        <begin position="34"/>
        <end position="60"/>
    </location>
</feature>
<protein>
    <submittedName>
        <fullName evidence="10">Putative aldouronate transport system permease protein</fullName>
    </submittedName>
</protein>
<dbReference type="CDD" id="cd06261">
    <property type="entry name" value="TM_PBP2"/>
    <property type="match status" value="1"/>
</dbReference>
<dbReference type="EMBL" id="JACHMM010000001">
    <property type="protein sequence ID" value="MBB5785479.1"/>
    <property type="molecule type" value="Genomic_DNA"/>
</dbReference>
<feature type="compositionally biased region" description="Basic and acidic residues" evidence="8">
    <location>
        <begin position="1"/>
        <end position="11"/>
    </location>
</feature>
<dbReference type="SUPFAM" id="SSF161098">
    <property type="entry name" value="MetI-like"/>
    <property type="match status" value="1"/>
</dbReference>
<feature type="transmembrane region" description="Helical" evidence="7">
    <location>
        <begin position="287"/>
        <end position="312"/>
    </location>
</feature>
<dbReference type="GO" id="GO:0005886">
    <property type="term" value="C:plasma membrane"/>
    <property type="evidence" value="ECO:0007669"/>
    <property type="project" value="UniProtKB-SubCell"/>
</dbReference>
<feature type="transmembrane region" description="Helical" evidence="7">
    <location>
        <begin position="234"/>
        <end position="255"/>
    </location>
</feature>
<dbReference type="InterPro" id="IPR050809">
    <property type="entry name" value="UgpAE/MalFG_permease"/>
</dbReference>
<evidence type="ECO:0000256" key="2">
    <source>
        <dbReference type="ARBA" id="ARBA00022448"/>
    </source>
</evidence>
<evidence type="ECO:0000256" key="1">
    <source>
        <dbReference type="ARBA" id="ARBA00004651"/>
    </source>
</evidence>
<dbReference type="PROSITE" id="PS50928">
    <property type="entry name" value="ABC_TM1"/>
    <property type="match status" value="1"/>
</dbReference>
<gene>
    <name evidence="10" type="ORF">HD601_000054</name>
</gene>
<feature type="transmembrane region" description="Helical" evidence="7">
    <location>
        <begin position="92"/>
        <end position="118"/>
    </location>
</feature>
<organism evidence="10 11">
    <name type="scientific">Jiangella mangrovi</name>
    <dbReference type="NCBI Taxonomy" id="1524084"/>
    <lineage>
        <taxon>Bacteria</taxon>
        <taxon>Bacillati</taxon>
        <taxon>Actinomycetota</taxon>
        <taxon>Actinomycetes</taxon>
        <taxon>Jiangellales</taxon>
        <taxon>Jiangellaceae</taxon>
        <taxon>Jiangella</taxon>
    </lineage>
</organism>
<feature type="region of interest" description="Disordered" evidence="8">
    <location>
        <begin position="1"/>
        <end position="28"/>
    </location>
</feature>
<dbReference type="PANTHER" id="PTHR43227:SF11">
    <property type="entry name" value="BLL4140 PROTEIN"/>
    <property type="match status" value="1"/>
</dbReference>
<dbReference type="InterPro" id="IPR035906">
    <property type="entry name" value="MetI-like_sf"/>
</dbReference>
<proteinExistence type="inferred from homology"/>
<comment type="caution">
    <text evidence="10">The sequence shown here is derived from an EMBL/GenBank/DDBJ whole genome shotgun (WGS) entry which is preliminary data.</text>
</comment>
<keyword evidence="11" id="KW-1185">Reference proteome</keyword>
<dbReference type="Gene3D" id="1.10.3720.10">
    <property type="entry name" value="MetI-like"/>
    <property type="match status" value="1"/>
</dbReference>
<dbReference type="Proteomes" id="UP000542813">
    <property type="component" value="Unassembled WGS sequence"/>
</dbReference>
<evidence type="ECO:0000256" key="4">
    <source>
        <dbReference type="ARBA" id="ARBA00022692"/>
    </source>
</evidence>
<keyword evidence="4 7" id="KW-0812">Transmembrane</keyword>
<feature type="transmembrane region" description="Helical" evidence="7">
    <location>
        <begin position="130"/>
        <end position="150"/>
    </location>
</feature>
<accession>A0A7W9GKE4</accession>
<evidence type="ECO:0000313" key="11">
    <source>
        <dbReference type="Proteomes" id="UP000542813"/>
    </source>
</evidence>
<feature type="domain" description="ABC transmembrane type-1" evidence="9">
    <location>
        <begin position="93"/>
        <end position="308"/>
    </location>
</feature>
<evidence type="ECO:0000256" key="8">
    <source>
        <dbReference type="SAM" id="MobiDB-lite"/>
    </source>
</evidence>
<dbReference type="AlphaFoldDB" id="A0A7W9GKE4"/>
<keyword evidence="3" id="KW-1003">Cell membrane</keyword>
<evidence type="ECO:0000313" key="10">
    <source>
        <dbReference type="EMBL" id="MBB5785479.1"/>
    </source>
</evidence>
<keyword evidence="5 7" id="KW-1133">Transmembrane helix</keyword>
<evidence type="ECO:0000256" key="5">
    <source>
        <dbReference type="ARBA" id="ARBA00022989"/>
    </source>
</evidence>
<feature type="transmembrane region" description="Helical" evidence="7">
    <location>
        <begin position="194"/>
        <end position="213"/>
    </location>
</feature>
<keyword evidence="6 7" id="KW-0472">Membrane</keyword>
<keyword evidence="2 7" id="KW-0813">Transport</keyword>
<sequence length="321" mass="35867">MTETQERRAAGHEPSPPAPPKRRRRRSRVSSRPLHLMLLPAIVLVVIYEYGPMVGIVMAFQDYVPAFGFFGSEWVGWDNFEFVLSLPDTRQVVWNTIFIASMKIVAGLIAPLLTALLLNEVGKAAFRRSVQTVIYLPHFLSWVILGGILIDVLSPSNGIVNQFLGIFGVDPIYFLGDNDWFPYTLVVSDTWKEFGFNTVVYLAAITAIDPSLYEVASVDGAGRLRQTWHITLPGMAPIIVLLATLSLGNVLNAGFEQVFVMYSPQVYDSGDIIDTFVFRLGLIDFQYSAAAAVGLFKSVVSLLFIGLSYFLAYRFARYRIF</sequence>